<dbReference type="InterPro" id="IPR011515">
    <property type="entry name" value="Shugoshin_C"/>
</dbReference>
<dbReference type="AlphaFoldDB" id="A0A4Y7PV57"/>
<dbReference type="STRING" id="50990.A0A4Y7PV57"/>
<feature type="region of interest" description="Disordered" evidence="3">
    <location>
        <begin position="175"/>
        <end position="249"/>
    </location>
</feature>
<dbReference type="Proteomes" id="UP000294933">
    <property type="component" value="Unassembled WGS sequence"/>
</dbReference>
<feature type="compositionally biased region" description="Basic and acidic residues" evidence="3">
    <location>
        <begin position="589"/>
        <end position="603"/>
    </location>
</feature>
<name>A0A4Y7PV57_9AGAM</name>
<evidence type="ECO:0000313" key="6">
    <source>
        <dbReference type="Proteomes" id="UP000294933"/>
    </source>
</evidence>
<feature type="region of interest" description="Disordered" evidence="3">
    <location>
        <begin position="279"/>
        <end position="603"/>
    </location>
</feature>
<accession>A0A4Y7PV57</accession>
<evidence type="ECO:0000313" key="5">
    <source>
        <dbReference type="EMBL" id="TDL18938.1"/>
    </source>
</evidence>
<dbReference type="GO" id="GO:0005634">
    <property type="term" value="C:nucleus"/>
    <property type="evidence" value="ECO:0007669"/>
    <property type="project" value="InterPro"/>
</dbReference>
<comment type="similarity">
    <text evidence="1">Belongs to the shugoshin family.</text>
</comment>
<feature type="compositionally biased region" description="Basic and acidic residues" evidence="3">
    <location>
        <begin position="298"/>
        <end position="317"/>
    </location>
</feature>
<protein>
    <recommendedName>
        <fullName evidence="4">Shugoshin C-terminal domain-containing protein</fullName>
    </recommendedName>
</protein>
<dbReference type="GO" id="GO:0000775">
    <property type="term" value="C:chromosome, centromeric region"/>
    <property type="evidence" value="ECO:0007669"/>
    <property type="project" value="InterPro"/>
</dbReference>
<keyword evidence="2" id="KW-0159">Chromosome partition</keyword>
<feature type="compositionally biased region" description="Acidic residues" evidence="3">
    <location>
        <begin position="547"/>
        <end position="563"/>
    </location>
</feature>
<gene>
    <name evidence="5" type="ORF">BD410DRAFT_822282</name>
</gene>
<dbReference type="OrthoDB" id="5394106at2759"/>
<dbReference type="VEuPathDB" id="FungiDB:BD410DRAFT_822282"/>
<dbReference type="EMBL" id="ML170202">
    <property type="protein sequence ID" value="TDL18938.1"/>
    <property type="molecule type" value="Genomic_DNA"/>
</dbReference>
<evidence type="ECO:0000256" key="1">
    <source>
        <dbReference type="ARBA" id="ARBA00010845"/>
    </source>
</evidence>
<feature type="compositionally biased region" description="Basic residues" evidence="3">
    <location>
        <begin position="288"/>
        <end position="297"/>
    </location>
</feature>
<proteinExistence type="inferred from homology"/>
<dbReference type="Pfam" id="PF07557">
    <property type="entry name" value="Shugoshin_C"/>
    <property type="match status" value="1"/>
</dbReference>
<feature type="compositionally biased region" description="Low complexity" evidence="3">
    <location>
        <begin position="511"/>
        <end position="535"/>
    </location>
</feature>
<evidence type="ECO:0000256" key="2">
    <source>
        <dbReference type="ARBA" id="ARBA00022829"/>
    </source>
</evidence>
<feature type="region of interest" description="Disordered" evidence="3">
    <location>
        <begin position="108"/>
        <end position="162"/>
    </location>
</feature>
<feature type="compositionally biased region" description="Polar residues" evidence="3">
    <location>
        <begin position="175"/>
        <end position="185"/>
    </location>
</feature>
<feature type="compositionally biased region" description="Low complexity" evidence="3">
    <location>
        <begin position="385"/>
        <end position="401"/>
    </location>
</feature>
<feature type="compositionally biased region" description="Basic and acidic residues" evidence="3">
    <location>
        <begin position="323"/>
        <end position="332"/>
    </location>
</feature>
<dbReference type="GO" id="GO:0045132">
    <property type="term" value="P:meiotic chromosome segregation"/>
    <property type="evidence" value="ECO:0007669"/>
    <property type="project" value="InterPro"/>
</dbReference>
<feature type="domain" description="Shugoshin C-terminal" evidence="4">
    <location>
        <begin position="409"/>
        <end position="431"/>
    </location>
</feature>
<organism evidence="5 6">
    <name type="scientific">Rickenella mellea</name>
    <dbReference type="NCBI Taxonomy" id="50990"/>
    <lineage>
        <taxon>Eukaryota</taxon>
        <taxon>Fungi</taxon>
        <taxon>Dikarya</taxon>
        <taxon>Basidiomycota</taxon>
        <taxon>Agaricomycotina</taxon>
        <taxon>Agaricomycetes</taxon>
        <taxon>Hymenochaetales</taxon>
        <taxon>Rickenellaceae</taxon>
        <taxon>Rickenella</taxon>
    </lineage>
</organism>
<feature type="compositionally biased region" description="Low complexity" evidence="3">
    <location>
        <begin position="190"/>
        <end position="208"/>
    </location>
</feature>
<feature type="compositionally biased region" description="Low complexity" evidence="3">
    <location>
        <begin position="484"/>
        <end position="496"/>
    </location>
</feature>
<keyword evidence="6" id="KW-1185">Reference proteome</keyword>
<reference evidence="5 6" key="1">
    <citation type="submission" date="2018-06" db="EMBL/GenBank/DDBJ databases">
        <title>A transcriptomic atlas of mushroom development highlights an independent origin of complex multicellularity.</title>
        <authorList>
            <consortium name="DOE Joint Genome Institute"/>
            <person name="Krizsan K."/>
            <person name="Almasi E."/>
            <person name="Merenyi Z."/>
            <person name="Sahu N."/>
            <person name="Viragh M."/>
            <person name="Koszo T."/>
            <person name="Mondo S."/>
            <person name="Kiss B."/>
            <person name="Balint B."/>
            <person name="Kues U."/>
            <person name="Barry K."/>
            <person name="Hegedus J.C."/>
            <person name="Henrissat B."/>
            <person name="Johnson J."/>
            <person name="Lipzen A."/>
            <person name="Ohm R."/>
            <person name="Nagy I."/>
            <person name="Pangilinan J."/>
            <person name="Yan J."/>
            <person name="Xiong Y."/>
            <person name="Grigoriev I.V."/>
            <person name="Hibbett D.S."/>
            <person name="Nagy L.G."/>
        </authorList>
    </citation>
    <scope>NUCLEOTIDE SEQUENCE [LARGE SCALE GENOMIC DNA]</scope>
    <source>
        <strain evidence="5 6">SZMC22713</strain>
    </source>
</reference>
<evidence type="ECO:0000256" key="3">
    <source>
        <dbReference type="SAM" id="MobiDB-lite"/>
    </source>
</evidence>
<sequence length="603" mass="65687">MSRRDSRVHVASARQNDALLEFETFKKKFLLANKHITKLNSTLSVRIEELNAQISTLYVENLRLRASEIALASQLKREREKSQRIMGDTEAATLSLLKHLGTIRKSHNVTQMSTPSPPSQPSAQPAQTRRPPQRLSPTMRLAQPPTIPGISEDPEPASSSCDEMELPQIVTNTRIKVTSISSGGHANTKPRLSSSRLPLPLRVSTPPLADLPEETAGRRRKPARRQSGLLSADTVAVQPHRPPSPAFGSPIRLEAALAEEEEEIAVINGEIIDIEVNETEESEEVAKKARKEKKARARERESEKAERDIVLPPERAERKKIKDKSEVAKTKLQDVTNAPRGHVEVPVTGCDNDAEQDSSLLTPIPSSPSLGSTTPEPAYLPTPLPSSAASTPARPSLSLPPMQTDAEAGRERRARKSVNYAEPKLNTKMRKPDVILPINARPSITGGVALTPAVTPNPTPAPTPIMNGSADRNGSTSRRRSLDEPSSSSSSAESAAGIPPRPKSQPHYDSPTRGTSSSSRSSSSMSSSTSAVAAAAKRKKMRRSPVLDEDDYDDDGAEADAEFSDFKSTWVNLDGRRRSTHQSNTMRRAMGEMDDSRRHSLAV</sequence>
<evidence type="ECO:0000259" key="4">
    <source>
        <dbReference type="Pfam" id="PF07557"/>
    </source>
</evidence>
<feature type="compositionally biased region" description="Low complexity" evidence="3">
    <location>
        <begin position="358"/>
        <end position="377"/>
    </location>
</feature>